<dbReference type="GO" id="GO:0031469">
    <property type="term" value="C:bacterial microcompartment"/>
    <property type="evidence" value="ECO:0007669"/>
    <property type="project" value="UniProtKB-SubCell"/>
</dbReference>
<accession>A0A1E5KSI5</accession>
<feature type="domain" description="BMC" evidence="4">
    <location>
        <begin position="3"/>
        <end position="89"/>
    </location>
</feature>
<dbReference type="Gene3D" id="3.30.70.1710">
    <property type="match status" value="1"/>
</dbReference>
<keyword evidence="2" id="KW-1283">Bacterial microcompartment</keyword>
<dbReference type="STRING" id="762845.BCR26_06390"/>
<evidence type="ECO:0000256" key="1">
    <source>
        <dbReference type="ARBA" id="ARBA00024322"/>
    </source>
</evidence>
<dbReference type="Pfam" id="PF00936">
    <property type="entry name" value="BMC"/>
    <property type="match status" value="1"/>
</dbReference>
<evidence type="ECO:0000256" key="2">
    <source>
        <dbReference type="ARBA" id="ARBA00024446"/>
    </source>
</evidence>
<comment type="subcellular location">
    <subcellularLocation>
        <location evidence="1">Bacterial microcompartment</location>
    </subcellularLocation>
</comment>
<proteinExistence type="inferred from homology"/>
<dbReference type="SUPFAM" id="SSF143414">
    <property type="entry name" value="CcmK-like"/>
    <property type="match status" value="1"/>
</dbReference>
<dbReference type="InterPro" id="IPR000249">
    <property type="entry name" value="BMC_dom"/>
</dbReference>
<dbReference type="InterPro" id="IPR050575">
    <property type="entry name" value="BMC_shell"/>
</dbReference>
<evidence type="ECO:0000256" key="3">
    <source>
        <dbReference type="PROSITE-ProRule" id="PRU01278"/>
    </source>
</evidence>
<comment type="caution">
    <text evidence="5">The sequence shown here is derived from an EMBL/GenBank/DDBJ whole genome shotgun (WGS) entry which is preliminary data.</text>
</comment>
<reference evidence="5 6" key="1">
    <citation type="submission" date="2016-09" db="EMBL/GenBank/DDBJ databases">
        <authorList>
            <person name="Capua I."/>
            <person name="De Benedictis P."/>
            <person name="Joannis T."/>
            <person name="Lombin L.H."/>
            <person name="Cattoli G."/>
        </authorList>
    </citation>
    <scope>NUCLEOTIDE SEQUENCE [LARGE SCALE GENOMIC DNA]</scope>
    <source>
        <strain evidence="5 6">LMG 25899</strain>
    </source>
</reference>
<dbReference type="PANTHER" id="PTHR33941">
    <property type="entry name" value="PROPANEDIOL UTILIZATION PROTEIN PDUA"/>
    <property type="match status" value="1"/>
</dbReference>
<dbReference type="InterPro" id="IPR044872">
    <property type="entry name" value="CcmK/CsoS1_BMC"/>
</dbReference>
<dbReference type="Proteomes" id="UP000095256">
    <property type="component" value="Unassembled WGS sequence"/>
</dbReference>
<evidence type="ECO:0000313" key="5">
    <source>
        <dbReference type="EMBL" id="OEH80855.1"/>
    </source>
</evidence>
<keyword evidence="6" id="KW-1185">Reference proteome</keyword>
<dbReference type="CDD" id="cd07045">
    <property type="entry name" value="BMC_CcmK_like"/>
    <property type="match status" value="1"/>
</dbReference>
<dbReference type="EMBL" id="MIEK01000078">
    <property type="protein sequence ID" value="OEH80855.1"/>
    <property type="molecule type" value="Genomic_DNA"/>
</dbReference>
<sequence>MNAIGLIETKGLIPAIEAADVMLKTAQVELIERSLVGGGIVTIIVTGDVGAVKSAVDAGASAVLQFGQEKLNTQHVIPRPHSEVESIILSQEEMLEVIEELAEETVLDIFQEEVQAITALEDMTEAELGRLSIQELRELAANYENLGLSDKALAIANKATLLKKIRERNNKTEH</sequence>
<protein>
    <recommendedName>
        <fullName evidence="4">BMC domain-containing protein</fullName>
    </recommendedName>
</protein>
<dbReference type="AlphaFoldDB" id="A0A1E5KSI5"/>
<dbReference type="OrthoDB" id="9812608at2"/>
<name>A0A1E5KSI5_9ENTE</name>
<evidence type="ECO:0000259" key="4">
    <source>
        <dbReference type="PROSITE" id="PS51930"/>
    </source>
</evidence>
<evidence type="ECO:0000313" key="6">
    <source>
        <dbReference type="Proteomes" id="UP000095256"/>
    </source>
</evidence>
<dbReference type="SMART" id="SM00877">
    <property type="entry name" value="BMC"/>
    <property type="match status" value="1"/>
</dbReference>
<dbReference type="InterPro" id="IPR037233">
    <property type="entry name" value="CcmK-like_sf"/>
</dbReference>
<dbReference type="PANTHER" id="PTHR33941:SF11">
    <property type="entry name" value="BACTERIAL MICROCOMPARTMENT SHELL PROTEIN PDUJ"/>
    <property type="match status" value="1"/>
</dbReference>
<comment type="similarity">
    <text evidence="3">Belongs to the bacterial microcompartments protein family.</text>
</comment>
<gene>
    <name evidence="5" type="ORF">BCR26_06390</name>
</gene>
<dbReference type="PROSITE" id="PS51930">
    <property type="entry name" value="BMC_2"/>
    <property type="match status" value="1"/>
</dbReference>
<organism evidence="5 6">
    <name type="scientific">Enterococcus rivorum</name>
    <dbReference type="NCBI Taxonomy" id="762845"/>
    <lineage>
        <taxon>Bacteria</taxon>
        <taxon>Bacillati</taxon>
        <taxon>Bacillota</taxon>
        <taxon>Bacilli</taxon>
        <taxon>Lactobacillales</taxon>
        <taxon>Enterococcaceae</taxon>
        <taxon>Enterococcus</taxon>
    </lineage>
</organism>